<comment type="caution">
    <text evidence="1">The sequence shown here is derived from an EMBL/GenBank/DDBJ whole genome shotgun (WGS) entry which is preliminary data.</text>
</comment>
<dbReference type="EMBL" id="JABSTR010000001">
    <property type="protein sequence ID" value="KAH9361187.1"/>
    <property type="molecule type" value="Genomic_DNA"/>
</dbReference>
<dbReference type="AlphaFoldDB" id="A0A9J6FE66"/>
<proteinExistence type="predicted"/>
<keyword evidence="2" id="KW-1185">Reference proteome</keyword>
<dbReference type="VEuPathDB" id="VectorBase:HLOH_065554"/>
<reference evidence="1 2" key="1">
    <citation type="journal article" date="2020" name="Cell">
        <title>Large-Scale Comparative Analyses of Tick Genomes Elucidate Their Genetic Diversity and Vector Capacities.</title>
        <authorList>
            <consortium name="Tick Genome and Microbiome Consortium (TIGMIC)"/>
            <person name="Jia N."/>
            <person name="Wang J."/>
            <person name="Shi W."/>
            <person name="Du L."/>
            <person name="Sun Y."/>
            <person name="Zhan W."/>
            <person name="Jiang J.F."/>
            <person name="Wang Q."/>
            <person name="Zhang B."/>
            <person name="Ji P."/>
            <person name="Bell-Sakyi L."/>
            <person name="Cui X.M."/>
            <person name="Yuan T.T."/>
            <person name="Jiang B.G."/>
            <person name="Yang W.F."/>
            <person name="Lam T.T."/>
            <person name="Chang Q.C."/>
            <person name="Ding S.J."/>
            <person name="Wang X.J."/>
            <person name="Zhu J.G."/>
            <person name="Ruan X.D."/>
            <person name="Zhao L."/>
            <person name="Wei J.T."/>
            <person name="Ye R.Z."/>
            <person name="Que T.C."/>
            <person name="Du C.H."/>
            <person name="Zhou Y.H."/>
            <person name="Cheng J.X."/>
            <person name="Dai P.F."/>
            <person name="Guo W.B."/>
            <person name="Han X.H."/>
            <person name="Huang E.J."/>
            <person name="Li L.F."/>
            <person name="Wei W."/>
            <person name="Gao Y.C."/>
            <person name="Liu J.Z."/>
            <person name="Shao H.Z."/>
            <person name="Wang X."/>
            <person name="Wang C.C."/>
            <person name="Yang T.C."/>
            <person name="Huo Q.B."/>
            <person name="Li W."/>
            <person name="Chen H.Y."/>
            <person name="Chen S.E."/>
            <person name="Zhou L.G."/>
            <person name="Ni X.B."/>
            <person name="Tian J.H."/>
            <person name="Sheng Y."/>
            <person name="Liu T."/>
            <person name="Pan Y.S."/>
            <person name="Xia L.Y."/>
            <person name="Li J."/>
            <person name="Zhao F."/>
            <person name="Cao W.C."/>
        </authorList>
    </citation>
    <scope>NUCLEOTIDE SEQUENCE [LARGE SCALE GENOMIC DNA]</scope>
    <source>
        <strain evidence="1">HaeL-2018</strain>
    </source>
</reference>
<accession>A0A9J6FE66</accession>
<name>A0A9J6FE66_HAELO</name>
<organism evidence="1 2">
    <name type="scientific">Haemaphysalis longicornis</name>
    <name type="common">Bush tick</name>
    <dbReference type="NCBI Taxonomy" id="44386"/>
    <lineage>
        <taxon>Eukaryota</taxon>
        <taxon>Metazoa</taxon>
        <taxon>Ecdysozoa</taxon>
        <taxon>Arthropoda</taxon>
        <taxon>Chelicerata</taxon>
        <taxon>Arachnida</taxon>
        <taxon>Acari</taxon>
        <taxon>Parasitiformes</taxon>
        <taxon>Ixodida</taxon>
        <taxon>Ixodoidea</taxon>
        <taxon>Ixodidae</taxon>
        <taxon>Haemaphysalinae</taxon>
        <taxon>Haemaphysalis</taxon>
    </lineage>
</organism>
<gene>
    <name evidence="1" type="ORF">HPB48_001545</name>
</gene>
<evidence type="ECO:0000313" key="2">
    <source>
        <dbReference type="Proteomes" id="UP000821853"/>
    </source>
</evidence>
<sequence length="108" mass="12545">MRRFEAADRDPRGGARDQFTRRLVRRAWIVCNAIAALTGEKHRLFPQSHNFVPGRSTVYKSCKKKLSLFGVPKNARLYWRSGDDEQYHVLRSGSRKTPLCASYDFDVR</sequence>
<dbReference type="Proteomes" id="UP000821853">
    <property type="component" value="Chromosome 1"/>
</dbReference>
<evidence type="ECO:0000313" key="1">
    <source>
        <dbReference type="EMBL" id="KAH9361187.1"/>
    </source>
</evidence>
<protein>
    <submittedName>
        <fullName evidence="1">Uncharacterized protein</fullName>
    </submittedName>
</protein>